<keyword evidence="9" id="KW-1185">Reference proteome</keyword>
<dbReference type="PANTHER" id="PTHR47338:SF28">
    <property type="entry name" value="C6 TRANSCRIPTION FACTOR"/>
    <property type="match status" value="1"/>
</dbReference>
<dbReference type="SUPFAM" id="SSF57701">
    <property type="entry name" value="Zn2/Cys6 DNA-binding domain"/>
    <property type="match status" value="1"/>
</dbReference>
<dbReference type="PROSITE" id="PS00463">
    <property type="entry name" value="ZN2_CY6_FUNGAL_1"/>
    <property type="match status" value="1"/>
</dbReference>
<feature type="domain" description="Zn(2)-C6 fungal-type" evidence="7">
    <location>
        <begin position="40"/>
        <end position="70"/>
    </location>
</feature>
<dbReference type="InterPro" id="IPR050815">
    <property type="entry name" value="TF_fung"/>
</dbReference>
<dbReference type="InterPro" id="IPR001138">
    <property type="entry name" value="Zn2Cys6_DnaBD"/>
</dbReference>
<feature type="region of interest" description="Disordered" evidence="6">
    <location>
        <begin position="1"/>
        <end position="36"/>
    </location>
</feature>
<evidence type="ECO:0000313" key="8">
    <source>
        <dbReference type="EMBL" id="KAL1876847.1"/>
    </source>
</evidence>
<dbReference type="CDD" id="cd12148">
    <property type="entry name" value="fungal_TF_MHR"/>
    <property type="match status" value="1"/>
</dbReference>
<evidence type="ECO:0000256" key="6">
    <source>
        <dbReference type="SAM" id="MobiDB-lite"/>
    </source>
</evidence>
<dbReference type="Pfam" id="PF04082">
    <property type="entry name" value="Fungal_trans"/>
    <property type="match status" value="1"/>
</dbReference>
<sequence length="813" mass="88836">MLNQAAISPSVDSDAGASSGDDADSSHTAKRQKPSFNKTSCDLCKARKVRCDKILPSCTWCAKHGRDCVYRERARPGSKLYNVDLEAKVNRIDAMLQMLGRRVEDHIAESARHPHGSCGSCGLQGRPSLAHHTPESSSHPSSLPANSSGGLGLTPGYATPTYSTGATLVQPATMSSMSRTSVQSLIHASPPSPQSQSSSHQPPPSADMSANRQQRGEAALASEHDLPAPEVIYTLVDLYFKHVNTWCPILERKTTFSAFFGSTMLTEANRVLLHAIVATTLRFYRDSGMTREAKEQYHRASKQRVQSYAFENTDLAALKALVILSLDVLGTSNGPLGWNLLAMIVRNVIQLDLCTENSVYLTSETTPRTGSVRRVILPRPESWVEDEGRRRLCWMVYILDRYATLSTPFDFILDDRLLDLALPCRYDQFSNNVPVETRSFRWGEPPQTAQGNPTNSANVPAGRPLVNNPENLGSFSYHCEVLRILSRVHNFLREPLDVCSPTAVQAWRSTYRRLDADLNSWLQSLPGEYGSISKLCHSDPASRVANWIMLHAAFVMAVIRLHSSAAYPALAATAPQPATAGLAAGLRSPLVASLSPSSMPGFAVSPGQSFFTPSQVAVQRCIGAARSLRDIAADVLETNGLDLLGPPFAFALWVSARVLIVHAAAVGARATDPTLDFLISTLRQMGTHWDVAENYARILTDVVAEAQTGQTTFSEMRKCASEIADLASKRRQSNLDPTTTRLTSAKELDYVDVFDFFNYPKVANPSAASQAFSYPPVYSSGEDRLPSVEKSAQIPFEAPGVEADWLTFQPPHD</sequence>
<keyword evidence="5" id="KW-0539">Nucleus</keyword>
<feature type="region of interest" description="Disordered" evidence="6">
    <location>
        <begin position="110"/>
        <end position="156"/>
    </location>
</feature>
<evidence type="ECO:0000256" key="2">
    <source>
        <dbReference type="ARBA" id="ARBA00022723"/>
    </source>
</evidence>
<comment type="subcellular location">
    <subcellularLocation>
        <location evidence="1">Nucleus</location>
    </subcellularLocation>
</comment>
<dbReference type="InterPro" id="IPR036864">
    <property type="entry name" value="Zn2-C6_fun-type_DNA-bd_sf"/>
</dbReference>
<evidence type="ECO:0000256" key="3">
    <source>
        <dbReference type="ARBA" id="ARBA00023015"/>
    </source>
</evidence>
<dbReference type="CDD" id="cd00067">
    <property type="entry name" value="GAL4"/>
    <property type="match status" value="1"/>
</dbReference>
<evidence type="ECO:0000256" key="1">
    <source>
        <dbReference type="ARBA" id="ARBA00004123"/>
    </source>
</evidence>
<feature type="compositionally biased region" description="Polar residues" evidence="6">
    <location>
        <begin position="1"/>
        <end position="11"/>
    </location>
</feature>
<evidence type="ECO:0000259" key="7">
    <source>
        <dbReference type="PROSITE" id="PS50048"/>
    </source>
</evidence>
<evidence type="ECO:0000256" key="4">
    <source>
        <dbReference type="ARBA" id="ARBA00023163"/>
    </source>
</evidence>
<dbReference type="Gene3D" id="4.10.240.10">
    <property type="entry name" value="Zn(2)-C6 fungal-type DNA-binding domain"/>
    <property type="match status" value="1"/>
</dbReference>
<organism evidence="8 9">
    <name type="scientific">Phialemonium thermophilum</name>
    <dbReference type="NCBI Taxonomy" id="223376"/>
    <lineage>
        <taxon>Eukaryota</taxon>
        <taxon>Fungi</taxon>
        <taxon>Dikarya</taxon>
        <taxon>Ascomycota</taxon>
        <taxon>Pezizomycotina</taxon>
        <taxon>Sordariomycetes</taxon>
        <taxon>Sordariomycetidae</taxon>
        <taxon>Cephalothecales</taxon>
        <taxon>Cephalothecaceae</taxon>
        <taxon>Phialemonium</taxon>
    </lineage>
</organism>
<dbReference type="SMART" id="SM00066">
    <property type="entry name" value="GAL4"/>
    <property type="match status" value="1"/>
</dbReference>
<proteinExistence type="predicted"/>
<feature type="region of interest" description="Disordered" evidence="6">
    <location>
        <begin position="179"/>
        <end position="223"/>
    </location>
</feature>
<keyword evidence="2" id="KW-0479">Metal-binding</keyword>
<keyword evidence="4" id="KW-0804">Transcription</keyword>
<dbReference type="Proteomes" id="UP001586593">
    <property type="component" value="Unassembled WGS sequence"/>
</dbReference>
<reference evidence="8 9" key="1">
    <citation type="journal article" date="2024" name="Commun. Biol.">
        <title>Comparative genomic analysis of thermophilic fungi reveals convergent evolutionary adaptations and gene losses.</title>
        <authorList>
            <person name="Steindorff A.S."/>
            <person name="Aguilar-Pontes M.V."/>
            <person name="Robinson A.J."/>
            <person name="Andreopoulos B."/>
            <person name="LaButti K."/>
            <person name="Kuo A."/>
            <person name="Mondo S."/>
            <person name="Riley R."/>
            <person name="Otillar R."/>
            <person name="Haridas S."/>
            <person name="Lipzen A."/>
            <person name="Grimwood J."/>
            <person name="Schmutz J."/>
            <person name="Clum A."/>
            <person name="Reid I.D."/>
            <person name="Moisan M.C."/>
            <person name="Butler G."/>
            <person name="Nguyen T.T.M."/>
            <person name="Dewar K."/>
            <person name="Conant G."/>
            <person name="Drula E."/>
            <person name="Henrissat B."/>
            <person name="Hansel C."/>
            <person name="Singer S."/>
            <person name="Hutchinson M.I."/>
            <person name="de Vries R.P."/>
            <person name="Natvig D.O."/>
            <person name="Powell A.J."/>
            <person name="Tsang A."/>
            <person name="Grigoriev I.V."/>
        </authorList>
    </citation>
    <scope>NUCLEOTIDE SEQUENCE [LARGE SCALE GENOMIC DNA]</scope>
    <source>
        <strain evidence="8 9">ATCC 24622</strain>
    </source>
</reference>
<dbReference type="InterPro" id="IPR007219">
    <property type="entry name" value="XnlR_reg_dom"/>
</dbReference>
<evidence type="ECO:0000313" key="9">
    <source>
        <dbReference type="Proteomes" id="UP001586593"/>
    </source>
</evidence>
<comment type="caution">
    <text evidence="8">The sequence shown here is derived from an EMBL/GenBank/DDBJ whole genome shotgun (WGS) entry which is preliminary data.</text>
</comment>
<accession>A0ABR3XMR0</accession>
<dbReference type="PROSITE" id="PS50048">
    <property type="entry name" value="ZN2_CY6_FUNGAL_2"/>
    <property type="match status" value="1"/>
</dbReference>
<keyword evidence="3" id="KW-0805">Transcription regulation</keyword>
<evidence type="ECO:0000256" key="5">
    <source>
        <dbReference type="ARBA" id="ARBA00023242"/>
    </source>
</evidence>
<dbReference type="Pfam" id="PF00172">
    <property type="entry name" value="Zn_clus"/>
    <property type="match status" value="1"/>
</dbReference>
<dbReference type="EMBL" id="JAZHXJ010000073">
    <property type="protein sequence ID" value="KAL1876847.1"/>
    <property type="molecule type" value="Genomic_DNA"/>
</dbReference>
<dbReference type="SMART" id="SM00906">
    <property type="entry name" value="Fungal_trans"/>
    <property type="match status" value="1"/>
</dbReference>
<name>A0ABR3XMR0_9PEZI</name>
<protein>
    <recommendedName>
        <fullName evidence="7">Zn(2)-C6 fungal-type domain-containing protein</fullName>
    </recommendedName>
</protein>
<gene>
    <name evidence="8" type="ORF">VTK73DRAFT_9149</name>
</gene>
<dbReference type="PANTHER" id="PTHR47338">
    <property type="entry name" value="ZN(II)2CYS6 TRANSCRIPTION FACTOR (EUROFUNG)-RELATED"/>
    <property type="match status" value="1"/>
</dbReference>
<feature type="compositionally biased region" description="Low complexity" evidence="6">
    <location>
        <begin position="135"/>
        <end position="148"/>
    </location>
</feature>